<dbReference type="RefSeq" id="WP_289505245.1">
    <property type="nucleotide sequence ID" value="NZ_CP116805.1"/>
</dbReference>
<protein>
    <submittedName>
        <fullName evidence="2">DnaJ family molecular chaperone</fullName>
    </submittedName>
</protein>
<dbReference type="InterPro" id="IPR036869">
    <property type="entry name" value="J_dom_sf"/>
</dbReference>
<dbReference type="InterPro" id="IPR001623">
    <property type="entry name" value="DnaJ_domain"/>
</dbReference>
<name>A0AAE9XXG1_9PROT</name>
<dbReference type="InterPro" id="IPR029024">
    <property type="entry name" value="TerB-like"/>
</dbReference>
<dbReference type="SMART" id="SM00271">
    <property type="entry name" value="DnaJ"/>
    <property type="match status" value="1"/>
</dbReference>
<dbReference type="SUPFAM" id="SSF46565">
    <property type="entry name" value="Chaperone J-domain"/>
    <property type="match status" value="1"/>
</dbReference>
<keyword evidence="3" id="KW-1185">Reference proteome</keyword>
<gene>
    <name evidence="2" type="ORF">PH603_06635</name>
</gene>
<evidence type="ECO:0000313" key="3">
    <source>
        <dbReference type="Proteomes" id="UP001217500"/>
    </source>
</evidence>
<evidence type="ECO:0000313" key="2">
    <source>
        <dbReference type="EMBL" id="WCL55434.1"/>
    </source>
</evidence>
<dbReference type="PROSITE" id="PS50076">
    <property type="entry name" value="DNAJ_2"/>
    <property type="match status" value="1"/>
</dbReference>
<dbReference type="Pfam" id="PF00226">
    <property type="entry name" value="DnaJ"/>
    <property type="match status" value="1"/>
</dbReference>
<dbReference type="SUPFAM" id="SSF158682">
    <property type="entry name" value="TerB-like"/>
    <property type="match status" value="1"/>
</dbReference>
<organism evidence="2 3">
    <name type="scientific">Gimibacter soli</name>
    <dbReference type="NCBI Taxonomy" id="3024400"/>
    <lineage>
        <taxon>Bacteria</taxon>
        <taxon>Pseudomonadati</taxon>
        <taxon>Pseudomonadota</taxon>
        <taxon>Alphaproteobacteria</taxon>
        <taxon>Kordiimonadales</taxon>
        <taxon>Temperatibacteraceae</taxon>
        <taxon>Gimibacter</taxon>
    </lineage>
</organism>
<dbReference type="CDD" id="cd06257">
    <property type="entry name" value="DnaJ"/>
    <property type="match status" value="1"/>
</dbReference>
<feature type="domain" description="J" evidence="1">
    <location>
        <begin position="179"/>
        <end position="251"/>
    </location>
</feature>
<dbReference type="Pfam" id="PF05099">
    <property type="entry name" value="TerB"/>
    <property type="match status" value="1"/>
</dbReference>
<reference evidence="2" key="1">
    <citation type="submission" date="2023-01" db="EMBL/GenBank/DDBJ databases">
        <title>The genome sequence of Kordiimonadaceae bacterium 6D33.</title>
        <authorList>
            <person name="Liu Y."/>
        </authorList>
    </citation>
    <scope>NUCLEOTIDE SEQUENCE</scope>
    <source>
        <strain evidence="2">6D33</strain>
    </source>
</reference>
<evidence type="ECO:0000259" key="1">
    <source>
        <dbReference type="PROSITE" id="PS50076"/>
    </source>
</evidence>
<dbReference type="Gene3D" id="1.10.3680.10">
    <property type="entry name" value="TerB-like"/>
    <property type="match status" value="1"/>
</dbReference>
<proteinExistence type="predicted"/>
<dbReference type="AlphaFoldDB" id="A0AAE9XXG1"/>
<dbReference type="CDD" id="cd07316">
    <property type="entry name" value="terB_like_DjlA"/>
    <property type="match status" value="1"/>
</dbReference>
<accession>A0AAE9XXG1</accession>
<dbReference type="KEGG" id="gso:PH603_06635"/>
<dbReference type="PRINTS" id="PR00625">
    <property type="entry name" value="JDOMAIN"/>
</dbReference>
<sequence>MSIWGKIIGGAAGLALGGPLGALVGLAVGAAVDVGIERTPATARTARHTREVTFTIGVIALAAKMAKADGVVTRAEVDAFKKVFKVPPAEMRNVGRVYDLARQHTAGFEAYAQQIAYLMQGNRPVLTDLLEALFFIAKADGEVHPAELAFIRTVADIFGFSPDEIETMILRHIGPDPESPYTILGVTPMTDDATLKARYRRLVLETHPDRLMAEGVPADLIAVATRRSAEINAAYDEIMAARRKVRERGAV</sequence>
<dbReference type="EMBL" id="CP116805">
    <property type="protein sequence ID" value="WCL55434.1"/>
    <property type="molecule type" value="Genomic_DNA"/>
</dbReference>
<dbReference type="Gene3D" id="1.10.287.110">
    <property type="entry name" value="DnaJ domain"/>
    <property type="match status" value="1"/>
</dbReference>
<dbReference type="InterPro" id="IPR007791">
    <property type="entry name" value="DjlA_N"/>
</dbReference>
<dbReference type="Proteomes" id="UP001217500">
    <property type="component" value="Chromosome"/>
</dbReference>